<gene>
    <name evidence="2" type="ORF">DVH24_002536</name>
</gene>
<reference evidence="2 3" key="1">
    <citation type="submission" date="2018-10" db="EMBL/GenBank/DDBJ databases">
        <title>A high-quality apple genome assembly.</title>
        <authorList>
            <person name="Hu J."/>
        </authorList>
    </citation>
    <scope>NUCLEOTIDE SEQUENCE [LARGE SCALE GENOMIC DNA]</scope>
    <source>
        <strain evidence="3">cv. HFTH1</strain>
        <tissue evidence="2">Young leaf</tissue>
    </source>
</reference>
<dbReference type="Proteomes" id="UP000290289">
    <property type="component" value="Chromosome 10"/>
</dbReference>
<feature type="region of interest" description="Disordered" evidence="1">
    <location>
        <begin position="11"/>
        <end position="84"/>
    </location>
</feature>
<comment type="caution">
    <text evidence="2">The sequence shown here is derived from an EMBL/GenBank/DDBJ whole genome shotgun (WGS) entry which is preliminary data.</text>
</comment>
<protein>
    <submittedName>
        <fullName evidence="2">Uncharacterized protein</fullName>
    </submittedName>
</protein>
<dbReference type="EMBL" id="RDQH01000336">
    <property type="protein sequence ID" value="RXH85438.1"/>
    <property type="molecule type" value="Genomic_DNA"/>
</dbReference>
<accession>A0A498IPJ6</accession>
<keyword evidence="3" id="KW-1185">Reference proteome</keyword>
<evidence type="ECO:0000313" key="2">
    <source>
        <dbReference type="EMBL" id="RXH85438.1"/>
    </source>
</evidence>
<dbReference type="AlphaFoldDB" id="A0A498IPJ6"/>
<name>A0A498IPJ6_MALDO</name>
<feature type="compositionally biased region" description="Polar residues" evidence="1">
    <location>
        <begin position="15"/>
        <end position="30"/>
    </location>
</feature>
<proteinExistence type="predicted"/>
<evidence type="ECO:0000313" key="3">
    <source>
        <dbReference type="Proteomes" id="UP000290289"/>
    </source>
</evidence>
<evidence type="ECO:0000256" key="1">
    <source>
        <dbReference type="SAM" id="MobiDB-lite"/>
    </source>
</evidence>
<sequence>MCLICTCPPPYSTRHFGSSLASGSIGTSKLSEFGRKQSQDASSGESNHRMDDPLGSSRVNSQKRNREGVVGAQSGQYRAMAEPV</sequence>
<organism evidence="2 3">
    <name type="scientific">Malus domestica</name>
    <name type="common">Apple</name>
    <name type="synonym">Pyrus malus</name>
    <dbReference type="NCBI Taxonomy" id="3750"/>
    <lineage>
        <taxon>Eukaryota</taxon>
        <taxon>Viridiplantae</taxon>
        <taxon>Streptophyta</taxon>
        <taxon>Embryophyta</taxon>
        <taxon>Tracheophyta</taxon>
        <taxon>Spermatophyta</taxon>
        <taxon>Magnoliopsida</taxon>
        <taxon>eudicotyledons</taxon>
        <taxon>Gunneridae</taxon>
        <taxon>Pentapetalae</taxon>
        <taxon>rosids</taxon>
        <taxon>fabids</taxon>
        <taxon>Rosales</taxon>
        <taxon>Rosaceae</taxon>
        <taxon>Amygdaloideae</taxon>
        <taxon>Maleae</taxon>
        <taxon>Malus</taxon>
    </lineage>
</organism>